<dbReference type="EMBL" id="JACEIK010000615">
    <property type="protein sequence ID" value="MCD7459831.1"/>
    <property type="molecule type" value="Genomic_DNA"/>
</dbReference>
<sequence length="106" mass="11738">MKVGENGALALATQDFFGIDKDPPLPSDEGLNSKGRPKESLSGVQKKGSKLVQRHRANTMTYLGEESTENQKYFGNNRRIQRVASPITTAGWVARSQGPKNFMRFP</sequence>
<reference evidence="2 3" key="1">
    <citation type="journal article" date="2021" name="BMC Genomics">
        <title>Datura genome reveals duplications of psychoactive alkaloid biosynthetic genes and high mutation rate following tissue culture.</title>
        <authorList>
            <person name="Rajewski A."/>
            <person name="Carter-House D."/>
            <person name="Stajich J."/>
            <person name="Litt A."/>
        </authorList>
    </citation>
    <scope>NUCLEOTIDE SEQUENCE [LARGE SCALE GENOMIC DNA]</scope>
    <source>
        <strain evidence="2">AR-01</strain>
    </source>
</reference>
<feature type="non-terminal residue" evidence="2">
    <location>
        <position position="106"/>
    </location>
</feature>
<gene>
    <name evidence="2" type="ORF">HAX54_042078</name>
</gene>
<comment type="caution">
    <text evidence="2">The sequence shown here is derived from an EMBL/GenBank/DDBJ whole genome shotgun (WGS) entry which is preliminary data.</text>
</comment>
<protein>
    <submittedName>
        <fullName evidence="2">Uncharacterized protein</fullName>
    </submittedName>
</protein>
<keyword evidence="3" id="KW-1185">Reference proteome</keyword>
<organism evidence="2 3">
    <name type="scientific">Datura stramonium</name>
    <name type="common">Jimsonweed</name>
    <name type="synonym">Common thornapple</name>
    <dbReference type="NCBI Taxonomy" id="4076"/>
    <lineage>
        <taxon>Eukaryota</taxon>
        <taxon>Viridiplantae</taxon>
        <taxon>Streptophyta</taxon>
        <taxon>Embryophyta</taxon>
        <taxon>Tracheophyta</taxon>
        <taxon>Spermatophyta</taxon>
        <taxon>Magnoliopsida</taxon>
        <taxon>eudicotyledons</taxon>
        <taxon>Gunneridae</taxon>
        <taxon>Pentapetalae</taxon>
        <taxon>asterids</taxon>
        <taxon>lamiids</taxon>
        <taxon>Solanales</taxon>
        <taxon>Solanaceae</taxon>
        <taxon>Solanoideae</taxon>
        <taxon>Datureae</taxon>
        <taxon>Datura</taxon>
    </lineage>
</organism>
<feature type="region of interest" description="Disordered" evidence="1">
    <location>
        <begin position="15"/>
        <end position="51"/>
    </location>
</feature>
<evidence type="ECO:0000313" key="3">
    <source>
        <dbReference type="Proteomes" id="UP000823775"/>
    </source>
</evidence>
<dbReference type="Proteomes" id="UP000823775">
    <property type="component" value="Unassembled WGS sequence"/>
</dbReference>
<accession>A0ABS8SLU4</accession>
<evidence type="ECO:0000313" key="2">
    <source>
        <dbReference type="EMBL" id="MCD7459831.1"/>
    </source>
</evidence>
<evidence type="ECO:0000256" key="1">
    <source>
        <dbReference type="SAM" id="MobiDB-lite"/>
    </source>
</evidence>
<name>A0ABS8SLU4_DATST</name>
<proteinExistence type="predicted"/>